<keyword evidence="2 3" id="KW-0378">Hydrolase</keyword>
<evidence type="ECO:0000313" key="5">
    <source>
        <dbReference type="EMBL" id="KAL1603630.1"/>
    </source>
</evidence>
<protein>
    <recommendedName>
        <fullName evidence="3">Carboxylic ester hydrolase</fullName>
        <ecNumber evidence="3">3.1.1.-</ecNumber>
    </recommendedName>
</protein>
<comment type="caution">
    <text evidence="5">The sequence shown here is derived from an EMBL/GenBank/DDBJ whole genome shotgun (WGS) entry which is preliminary data.</text>
</comment>
<dbReference type="PROSITE" id="PS00941">
    <property type="entry name" value="CARBOXYLESTERASE_B_2"/>
    <property type="match status" value="1"/>
</dbReference>
<organism evidence="5 6">
    <name type="scientific">Paraconiothyrium brasiliense</name>
    <dbReference type="NCBI Taxonomy" id="300254"/>
    <lineage>
        <taxon>Eukaryota</taxon>
        <taxon>Fungi</taxon>
        <taxon>Dikarya</taxon>
        <taxon>Ascomycota</taxon>
        <taxon>Pezizomycotina</taxon>
        <taxon>Dothideomycetes</taxon>
        <taxon>Pleosporomycetidae</taxon>
        <taxon>Pleosporales</taxon>
        <taxon>Massarineae</taxon>
        <taxon>Didymosphaeriaceae</taxon>
        <taxon>Paraconiothyrium</taxon>
    </lineage>
</organism>
<reference evidence="5 6" key="1">
    <citation type="submission" date="2024-02" db="EMBL/GenBank/DDBJ databases">
        <title>De novo assembly and annotation of 12 fungi associated with fruit tree decline syndrome in Ontario, Canada.</title>
        <authorList>
            <person name="Sulman M."/>
            <person name="Ellouze W."/>
            <person name="Ilyukhin E."/>
        </authorList>
    </citation>
    <scope>NUCLEOTIDE SEQUENCE [LARGE SCALE GENOMIC DNA]</scope>
    <source>
        <strain evidence="5 6">M42-189</strain>
    </source>
</reference>
<dbReference type="Pfam" id="PF00135">
    <property type="entry name" value="COesterase"/>
    <property type="match status" value="1"/>
</dbReference>
<evidence type="ECO:0000256" key="2">
    <source>
        <dbReference type="ARBA" id="ARBA00022801"/>
    </source>
</evidence>
<keyword evidence="6" id="KW-1185">Reference proteome</keyword>
<accession>A0ABR3RGS1</accession>
<evidence type="ECO:0000256" key="3">
    <source>
        <dbReference type="RuleBase" id="RU361235"/>
    </source>
</evidence>
<dbReference type="InterPro" id="IPR019826">
    <property type="entry name" value="Carboxylesterase_B_AS"/>
</dbReference>
<dbReference type="EC" id="3.1.1.-" evidence="3"/>
<dbReference type="EMBL" id="JAKJXO020000006">
    <property type="protein sequence ID" value="KAL1603630.1"/>
    <property type="molecule type" value="Genomic_DNA"/>
</dbReference>
<dbReference type="InterPro" id="IPR050654">
    <property type="entry name" value="AChE-related_enzymes"/>
</dbReference>
<dbReference type="PANTHER" id="PTHR43918">
    <property type="entry name" value="ACETYLCHOLINESTERASE"/>
    <property type="match status" value="1"/>
</dbReference>
<dbReference type="InterPro" id="IPR019819">
    <property type="entry name" value="Carboxylesterase_B_CS"/>
</dbReference>
<evidence type="ECO:0000256" key="1">
    <source>
        <dbReference type="ARBA" id="ARBA00005964"/>
    </source>
</evidence>
<sequence length="529" mass="57289">MRFSHCVLTAGLTVANTIPPYLEKRDAAPTATIRNGTLEGISIPAYSQEAFLSIPFAEPPVGDLRFAPPQYLKQGWDNTLEAKAYPQKCVGYGTEQIEDGGAQGEDCLYLNVVKPAGGGLRNVQYGNGIAIDKPFIGVTLQYRLNAYGFINGDQVKAAGATNLGIRDQRLALQWVRENIAAFGGNPDIVTIFGESAGAASVGISLVAYGGRDDKLFRGAVMESGGPLLLGNKYNASLEQSKYDMLAEATGCSGSSDSLQCLRDLDYTSLNAALNGTAANTFFPYEDGDLIQSSLYDQLEAGKFVQVPIIIGTNTEEGGFTAAGIKVDTDAQFRDAVSSYGSNETVPFIEILYPNIPAIGIPARIKTPTAAQGKQYKRLAAFTGDYTFIAPRRLTCQTWAQHNITAYCYRFNGDLPAILPTAGATHWVEVAYVFYNLDRISNEGKWTIPENYQRLAKLVSSMWVSFFVDGDPNGHGQKEVAKWPVYADGETGYAEDFAFDVNGTSKPELDTWRAEGIAYLNSVYGSAYGK</sequence>
<gene>
    <name evidence="5" type="ORF">SLS60_005218</name>
</gene>
<feature type="domain" description="Carboxylesterase type B" evidence="4">
    <location>
        <begin position="29"/>
        <end position="493"/>
    </location>
</feature>
<dbReference type="SUPFAM" id="SSF53474">
    <property type="entry name" value="alpha/beta-Hydrolases"/>
    <property type="match status" value="1"/>
</dbReference>
<dbReference type="PROSITE" id="PS00122">
    <property type="entry name" value="CARBOXYLESTERASE_B_1"/>
    <property type="match status" value="1"/>
</dbReference>
<evidence type="ECO:0000313" key="6">
    <source>
        <dbReference type="Proteomes" id="UP001521785"/>
    </source>
</evidence>
<comment type="similarity">
    <text evidence="1 3">Belongs to the type-B carboxylesterase/lipase family.</text>
</comment>
<name>A0ABR3RGS1_9PLEO</name>
<dbReference type="InterPro" id="IPR002018">
    <property type="entry name" value="CarbesteraseB"/>
</dbReference>
<dbReference type="PANTHER" id="PTHR43918:SF4">
    <property type="entry name" value="CARBOXYLIC ESTER HYDROLASE"/>
    <property type="match status" value="1"/>
</dbReference>
<evidence type="ECO:0000259" key="4">
    <source>
        <dbReference type="Pfam" id="PF00135"/>
    </source>
</evidence>
<dbReference type="InterPro" id="IPR029058">
    <property type="entry name" value="AB_hydrolase_fold"/>
</dbReference>
<dbReference type="Gene3D" id="3.40.50.1820">
    <property type="entry name" value="alpha/beta hydrolase"/>
    <property type="match status" value="1"/>
</dbReference>
<proteinExistence type="inferred from homology"/>
<dbReference type="Proteomes" id="UP001521785">
    <property type="component" value="Unassembled WGS sequence"/>
</dbReference>